<evidence type="ECO:0000256" key="1">
    <source>
        <dbReference type="SAM" id="MobiDB-lite"/>
    </source>
</evidence>
<organism evidence="3 4">
    <name type="scientific">Eisenbergiella tayi</name>
    <dbReference type="NCBI Taxonomy" id="1432052"/>
    <lineage>
        <taxon>Bacteria</taxon>
        <taxon>Bacillati</taxon>
        <taxon>Bacillota</taxon>
        <taxon>Clostridia</taxon>
        <taxon>Lachnospirales</taxon>
        <taxon>Lachnospiraceae</taxon>
        <taxon>Eisenbergiella</taxon>
    </lineage>
</organism>
<dbReference type="RefSeq" id="WP_069159516.1">
    <property type="nucleotide sequence ID" value="NZ_DBFYTC010000155.1"/>
</dbReference>
<feature type="region of interest" description="Disordered" evidence="1">
    <location>
        <begin position="73"/>
        <end position="140"/>
    </location>
</feature>
<dbReference type="Proteomes" id="UP000095003">
    <property type="component" value="Unassembled WGS sequence"/>
</dbReference>
<dbReference type="GeneID" id="93304323"/>
<dbReference type="EMBL" id="MCGI01000010">
    <property type="protein sequence ID" value="ODM02167.1"/>
    <property type="molecule type" value="Genomic_DNA"/>
</dbReference>
<evidence type="ECO:0000259" key="2">
    <source>
        <dbReference type="Pfam" id="PF13472"/>
    </source>
</evidence>
<dbReference type="SUPFAM" id="SSF52266">
    <property type="entry name" value="SGNH hydrolase"/>
    <property type="match status" value="1"/>
</dbReference>
<sequence length="419" mass="46228">MKNWNKYPLFLLLLVSGLLITGAGYAGEHTIYASYSRQDGWMTPGLSLVFQGWKDGVYPWDLFVHEASQTMAGAQEDTAQAEHSLTEETGSAEEEIQESGAADEAAENGEENTVSDNAADQEGGVSANTVDSNVLTGNSMVSGNTVQPMYDKFGQLINTDKTEQQKEQIPMQLPGPESVSDNHAAEESGEQTGQETGSEAETVQEQESAADENKTYEFTQVDESYFDDALFIGDSRTVGLDEYAGFSDNVTFYSATSLTIYNVFESPKKVAQLDDGTKVTIEEALSQKQFGKIYIMLGINELGRGTTESFFTVYADAVNRIRQLQPNAIIFVQGIMRVSGEKSHTDKIFNNENINARNAALAAMANNQDIFYLEINDAVSDANGDLVTEYTFDQIHLKAKYYQLWKNYLLGHGIIRESF</sequence>
<comment type="caution">
    <text evidence="3">The sequence shown here is derived from an EMBL/GenBank/DDBJ whole genome shotgun (WGS) entry which is preliminary data.</text>
</comment>
<accession>A0A1E3A0Z3</accession>
<dbReference type="InterPro" id="IPR036514">
    <property type="entry name" value="SGNH_hydro_sf"/>
</dbReference>
<reference evidence="3 4" key="1">
    <citation type="submission" date="2016-07" db="EMBL/GenBank/DDBJ databases">
        <title>Characterization of isolates of Eisenbergiella tayi derived from blood cultures, using whole genome sequencing.</title>
        <authorList>
            <person name="Burdz T."/>
            <person name="Wiebe D."/>
            <person name="Huynh C."/>
            <person name="Bernard K."/>
        </authorList>
    </citation>
    <scope>NUCLEOTIDE SEQUENCE [LARGE SCALE GENOMIC DNA]</scope>
    <source>
        <strain evidence="3 4">NML 120489</strain>
    </source>
</reference>
<gene>
    <name evidence="3" type="ORF">BEH84_06310</name>
</gene>
<feature type="compositionally biased region" description="Polar residues" evidence="1">
    <location>
        <begin position="73"/>
        <end position="89"/>
    </location>
</feature>
<dbReference type="Pfam" id="PF13472">
    <property type="entry name" value="Lipase_GDSL_2"/>
    <property type="match status" value="1"/>
</dbReference>
<feature type="domain" description="SGNH hydrolase-type esterase" evidence="2">
    <location>
        <begin position="289"/>
        <end position="404"/>
    </location>
</feature>
<protein>
    <recommendedName>
        <fullName evidence="2">SGNH hydrolase-type esterase domain-containing protein</fullName>
    </recommendedName>
</protein>
<feature type="region of interest" description="Disordered" evidence="1">
    <location>
        <begin position="163"/>
        <end position="216"/>
    </location>
</feature>
<dbReference type="AlphaFoldDB" id="A0A1E3A0Z3"/>
<name>A0A1E3A0Z3_9FIRM</name>
<dbReference type="InterPro" id="IPR013830">
    <property type="entry name" value="SGNH_hydro"/>
</dbReference>
<feature type="compositionally biased region" description="Polar residues" evidence="1">
    <location>
        <begin position="126"/>
        <end position="140"/>
    </location>
</feature>
<evidence type="ECO:0000313" key="3">
    <source>
        <dbReference type="EMBL" id="ODM02167.1"/>
    </source>
</evidence>
<evidence type="ECO:0000313" key="4">
    <source>
        <dbReference type="Proteomes" id="UP000095003"/>
    </source>
</evidence>
<feature type="compositionally biased region" description="Low complexity" evidence="1">
    <location>
        <begin position="190"/>
        <end position="201"/>
    </location>
</feature>
<dbReference type="PATRIC" id="fig|1432052.3.peg.6963"/>
<dbReference type="Gene3D" id="3.40.50.1110">
    <property type="entry name" value="SGNH hydrolase"/>
    <property type="match status" value="1"/>
</dbReference>
<proteinExistence type="predicted"/>